<reference evidence="1 2" key="1">
    <citation type="submission" date="2015-05" db="EMBL/GenBank/DDBJ databases">
        <title>Genome sequencing and analysis of members of genus Stenotrophomonas.</title>
        <authorList>
            <person name="Patil P.P."/>
            <person name="Midha S."/>
            <person name="Patil P.B."/>
        </authorList>
    </citation>
    <scope>NUCLEOTIDE SEQUENCE [LARGE SCALE GENOMIC DNA]</scope>
    <source>
        <strain evidence="1 2">DSM 18929</strain>
    </source>
</reference>
<comment type="caution">
    <text evidence="1">The sequence shown here is derived from an EMBL/GenBank/DDBJ whole genome shotgun (WGS) entry which is preliminary data.</text>
</comment>
<dbReference type="AlphaFoldDB" id="A0A0R0C5M6"/>
<keyword evidence="2" id="KW-1185">Reference proteome</keyword>
<dbReference type="EMBL" id="LDJI01000010">
    <property type="protein sequence ID" value="KRG65021.1"/>
    <property type="molecule type" value="Genomic_DNA"/>
</dbReference>
<dbReference type="Pfam" id="PF20321">
    <property type="entry name" value="DUF6616"/>
    <property type="match status" value="1"/>
</dbReference>
<proteinExistence type="predicted"/>
<sequence>MSHYLVELYSPNANWLALPAAQRSQFLEGIGAAMGPLSSMGVEVLALAETQAGIDAASAHRYLGIWRFPDPSLRDALLAGIRASGWYDYFDHINAASDSGGFAQHLEALASA</sequence>
<dbReference type="PATRIC" id="fig|405444.3.peg.131"/>
<gene>
    <name evidence="1" type="ORF">ABB26_05670</name>
</gene>
<evidence type="ECO:0000313" key="2">
    <source>
        <dbReference type="Proteomes" id="UP000050864"/>
    </source>
</evidence>
<name>A0A0R0C5M6_9GAMM</name>
<dbReference type="RefSeq" id="WP_057632703.1">
    <property type="nucleotide sequence ID" value="NZ_LDJI01000010.1"/>
</dbReference>
<dbReference type="InterPro" id="IPR046724">
    <property type="entry name" value="DUF6616"/>
</dbReference>
<evidence type="ECO:0000313" key="1">
    <source>
        <dbReference type="EMBL" id="KRG65021.1"/>
    </source>
</evidence>
<organism evidence="1 2">
    <name type="scientific">Stenotrophomonas humi</name>
    <dbReference type="NCBI Taxonomy" id="405444"/>
    <lineage>
        <taxon>Bacteria</taxon>
        <taxon>Pseudomonadati</taxon>
        <taxon>Pseudomonadota</taxon>
        <taxon>Gammaproteobacteria</taxon>
        <taxon>Lysobacterales</taxon>
        <taxon>Lysobacteraceae</taxon>
        <taxon>Stenotrophomonas</taxon>
    </lineage>
</organism>
<protein>
    <submittedName>
        <fullName evidence="1">Uncharacterized protein</fullName>
    </submittedName>
</protein>
<dbReference type="Proteomes" id="UP000050864">
    <property type="component" value="Unassembled WGS sequence"/>
</dbReference>
<accession>A0A0R0C5M6</accession>
<dbReference type="STRING" id="405444.ABB26_05670"/>
<dbReference type="OrthoDB" id="670883at2"/>